<accession>A0A9P4HLW4</accession>
<evidence type="ECO:0000313" key="2">
    <source>
        <dbReference type="EMBL" id="KAF2035632.1"/>
    </source>
</evidence>
<evidence type="ECO:0000313" key="3">
    <source>
        <dbReference type="Proteomes" id="UP000799777"/>
    </source>
</evidence>
<dbReference type="OrthoDB" id="2141514at2759"/>
<name>A0A9P4HLW4_9PLEO</name>
<evidence type="ECO:0000256" key="1">
    <source>
        <dbReference type="SAM" id="SignalP"/>
    </source>
</evidence>
<feature type="signal peptide" evidence="1">
    <location>
        <begin position="1"/>
        <end position="17"/>
    </location>
</feature>
<dbReference type="InterPro" id="IPR029058">
    <property type="entry name" value="AB_hydrolase_fold"/>
</dbReference>
<keyword evidence="3" id="KW-1185">Reference proteome</keyword>
<proteinExistence type="predicted"/>
<comment type="caution">
    <text evidence="2">The sequence shown here is derived from an EMBL/GenBank/DDBJ whole genome shotgun (WGS) entry which is preliminary data.</text>
</comment>
<dbReference type="EMBL" id="ML978157">
    <property type="protein sequence ID" value="KAF2035632.1"/>
    <property type="molecule type" value="Genomic_DNA"/>
</dbReference>
<dbReference type="Gene3D" id="3.40.50.1820">
    <property type="entry name" value="alpha/beta hydrolase"/>
    <property type="match status" value="1"/>
</dbReference>
<keyword evidence="1" id="KW-0732">Signal</keyword>
<reference evidence="2" key="1">
    <citation type="journal article" date="2020" name="Stud. Mycol.">
        <title>101 Dothideomycetes genomes: a test case for predicting lifestyles and emergence of pathogens.</title>
        <authorList>
            <person name="Haridas S."/>
            <person name="Albert R."/>
            <person name="Binder M."/>
            <person name="Bloem J."/>
            <person name="Labutti K."/>
            <person name="Salamov A."/>
            <person name="Andreopoulos B."/>
            <person name="Baker S."/>
            <person name="Barry K."/>
            <person name="Bills G."/>
            <person name="Bluhm B."/>
            <person name="Cannon C."/>
            <person name="Castanera R."/>
            <person name="Culley D."/>
            <person name="Daum C."/>
            <person name="Ezra D."/>
            <person name="Gonzalez J."/>
            <person name="Henrissat B."/>
            <person name="Kuo A."/>
            <person name="Liang C."/>
            <person name="Lipzen A."/>
            <person name="Lutzoni F."/>
            <person name="Magnuson J."/>
            <person name="Mondo S."/>
            <person name="Nolan M."/>
            <person name="Ohm R."/>
            <person name="Pangilinan J."/>
            <person name="Park H.-J."/>
            <person name="Ramirez L."/>
            <person name="Alfaro M."/>
            <person name="Sun H."/>
            <person name="Tritt A."/>
            <person name="Yoshinaga Y."/>
            <person name="Zwiers L.-H."/>
            <person name="Turgeon B."/>
            <person name="Goodwin S."/>
            <person name="Spatafora J."/>
            <person name="Crous P."/>
            <person name="Grigoriev I."/>
        </authorList>
    </citation>
    <scope>NUCLEOTIDE SEQUENCE</scope>
    <source>
        <strain evidence="2">CBS 110217</strain>
    </source>
</reference>
<gene>
    <name evidence="2" type="ORF">EK21DRAFT_96822</name>
</gene>
<protein>
    <submittedName>
        <fullName evidence="2">Uncharacterized protein</fullName>
    </submittedName>
</protein>
<sequence>MKFTTLVLSAFACVALSIPLELDTRQSGSGNDLQNRIDPSIPSKSGNVSLPVVLWGNGGCSPEGTSNVALLQQIASYGYLVIASGGPKQSGSTTANRVAPVGIFSSGLLTNYTAASTFAKPILYVLGESGDIAYANTLRALHADTLSWKGNLSVGHGGTLNEANGGKFGKAGLNWLEWIFRNNAQAKAYFTGGYTDDRWQVETHALDKLTPVV</sequence>
<organism evidence="2 3">
    <name type="scientific">Setomelanomma holmii</name>
    <dbReference type="NCBI Taxonomy" id="210430"/>
    <lineage>
        <taxon>Eukaryota</taxon>
        <taxon>Fungi</taxon>
        <taxon>Dikarya</taxon>
        <taxon>Ascomycota</taxon>
        <taxon>Pezizomycotina</taxon>
        <taxon>Dothideomycetes</taxon>
        <taxon>Pleosporomycetidae</taxon>
        <taxon>Pleosporales</taxon>
        <taxon>Pleosporineae</taxon>
        <taxon>Phaeosphaeriaceae</taxon>
        <taxon>Setomelanomma</taxon>
    </lineage>
</organism>
<dbReference type="AlphaFoldDB" id="A0A9P4HLW4"/>
<feature type="chain" id="PRO_5040471416" evidence="1">
    <location>
        <begin position="18"/>
        <end position="213"/>
    </location>
</feature>
<dbReference type="Proteomes" id="UP000799777">
    <property type="component" value="Unassembled WGS sequence"/>
</dbReference>